<dbReference type="SMART" id="SM00119">
    <property type="entry name" value="HECTc"/>
    <property type="match status" value="1"/>
</dbReference>
<dbReference type="Gene3D" id="3.30.2160.10">
    <property type="entry name" value="Hect, E3 ligase catalytic domain"/>
    <property type="match status" value="1"/>
</dbReference>
<evidence type="ECO:0000256" key="1">
    <source>
        <dbReference type="ARBA" id="ARBA00022786"/>
    </source>
</evidence>
<proteinExistence type="predicted"/>
<evidence type="ECO:0000259" key="4">
    <source>
        <dbReference type="PROSITE" id="PS50237"/>
    </source>
</evidence>
<evidence type="ECO:0000256" key="2">
    <source>
        <dbReference type="PROSITE-ProRule" id="PRU00104"/>
    </source>
</evidence>
<feature type="non-terminal residue" evidence="5">
    <location>
        <position position="1"/>
    </location>
</feature>
<evidence type="ECO:0000256" key="3">
    <source>
        <dbReference type="SAM" id="MobiDB-lite"/>
    </source>
</evidence>
<feature type="region of interest" description="Disordered" evidence="3">
    <location>
        <begin position="498"/>
        <end position="525"/>
    </location>
</feature>
<dbReference type="Proteomes" id="UP000324800">
    <property type="component" value="Unassembled WGS sequence"/>
</dbReference>
<evidence type="ECO:0000313" key="6">
    <source>
        <dbReference type="Proteomes" id="UP000324800"/>
    </source>
</evidence>
<reference evidence="5 6" key="1">
    <citation type="submission" date="2019-03" db="EMBL/GenBank/DDBJ databases">
        <title>Single cell metagenomics reveals metabolic interactions within the superorganism composed of flagellate Streblomastix strix and complex community of Bacteroidetes bacteria on its surface.</title>
        <authorList>
            <person name="Treitli S.C."/>
            <person name="Kolisko M."/>
            <person name="Husnik F."/>
            <person name="Keeling P."/>
            <person name="Hampl V."/>
        </authorList>
    </citation>
    <scope>NUCLEOTIDE SEQUENCE [LARGE SCALE GENOMIC DNA]</scope>
    <source>
        <strain evidence="5">ST1C</strain>
    </source>
</reference>
<keyword evidence="1 2" id="KW-0833">Ubl conjugation pathway</keyword>
<name>A0A5J4UIZ1_9EUKA</name>
<organism evidence="5 6">
    <name type="scientific">Streblomastix strix</name>
    <dbReference type="NCBI Taxonomy" id="222440"/>
    <lineage>
        <taxon>Eukaryota</taxon>
        <taxon>Metamonada</taxon>
        <taxon>Preaxostyla</taxon>
        <taxon>Oxymonadida</taxon>
        <taxon>Streblomastigidae</taxon>
        <taxon>Streblomastix</taxon>
    </lineage>
</organism>
<dbReference type="Gene3D" id="3.90.1750.10">
    <property type="entry name" value="Hect, E3 ligase catalytic domains"/>
    <property type="match status" value="2"/>
</dbReference>
<dbReference type="Pfam" id="PF00632">
    <property type="entry name" value="HECT"/>
    <property type="match status" value="1"/>
</dbReference>
<dbReference type="SUPFAM" id="SSF56204">
    <property type="entry name" value="Hect, E3 ligase catalytic domain"/>
    <property type="match status" value="1"/>
</dbReference>
<dbReference type="PANTHER" id="PTHR46654:SF1">
    <property type="entry name" value="E3 UBIQUITIN-PROTEIN LIGASE HECTD3"/>
    <property type="match status" value="1"/>
</dbReference>
<dbReference type="InterPro" id="IPR042469">
    <property type="entry name" value="HECTD3"/>
</dbReference>
<dbReference type="OrthoDB" id="239701at2759"/>
<evidence type="ECO:0000313" key="5">
    <source>
        <dbReference type="EMBL" id="KAA6369862.1"/>
    </source>
</evidence>
<accession>A0A5J4UIZ1</accession>
<dbReference type="Gene3D" id="3.30.2410.10">
    <property type="entry name" value="Hect, E3 ligase catalytic domain"/>
    <property type="match status" value="1"/>
</dbReference>
<comment type="caution">
    <text evidence="5">The sequence shown here is derived from an EMBL/GenBank/DDBJ whole genome shotgun (WGS) entry which is preliminary data.</text>
</comment>
<dbReference type="PANTHER" id="PTHR46654">
    <property type="entry name" value="E3 UBIQUITIN-PROTEIN LIGASE HECTD3"/>
    <property type="match status" value="1"/>
</dbReference>
<gene>
    <name evidence="5" type="ORF">EZS28_034611</name>
</gene>
<dbReference type="InterPro" id="IPR000569">
    <property type="entry name" value="HECT_dom"/>
</dbReference>
<feature type="active site" description="Glycyl thioester intermediate" evidence="2">
    <location>
        <position position="459"/>
    </location>
</feature>
<protein>
    <submittedName>
        <fullName evidence="5">Putative HECT E3 ubiquitin ligase</fullName>
    </submittedName>
</protein>
<sequence length="525" mass="60176">GRTSTPSININRLIKSEKHYIRNSVFVQVMEALKPYIVKKELRQRNKAFSVQFIGEGSTDAGGPYREVLSDMADELQKMREDINISKQKSNKTGKKVNQQNISQQQDKSNTKIGKACFLPLLRPSPNHIDNVGSDRECFILNTNNNEHEWILSTEITANRRQAIRREMNIISQINSASSRKVTQLNERKVEMLRSLGALMSIHIQTRNPMNIMLAKIVWRHIVDEQPTIDDLAAADESFVRSMRRIRDCKNKSEFESYGVEWTVVTQDGHIEDLSLHRPIHSKEKHSSSSLSNIDEDQIDMFGFDSELSVSFEDRHAYCDAAEQFRLQEGASEAAEIRYGLLQLIPDEILLLATGPELEFLVCGEPTISVEDFKKIVQFNFGSQGQLKEMFWEMLKKMTSKQRQLFLRFVTGRSRMPHLPQGANDAHSIPSDLQLKVDLMGMRGSRGSWDQTLPASHTCYQSLELPQYSSADIMLERIVYAITNCVSIDTDFHVSENFQDDNIEDDEEREDYSLDQDEMDSLILN</sequence>
<feature type="compositionally biased region" description="Polar residues" evidence="3">
    <location>
        <begin position="96"/>
        <end position="109"/>
    </location>
</feature>
<dbReference type="AlphaFoldDB" id="A0A5J4UIZ1"/>
<feature type="domain" description="HECT" evidence="4">
    <location>
        <begin position="129"/>
        <end position="495"/>
    </location>
</feature>
<dbReference type="GO" id="GO:0004842">
    <property type="term" value="F:ubiquitin-protein transferase activity"/>
    <property type="evidence" value="ECO:0007669"/>
    <property type="project" value="InterPro"/>
</dbReference>
<dbReference type="PROSITE" id="PS50237">
    <property type="entry name" value="HECT"/>
    <property type="match status" value="1"/>
</dbReference>
<dbReference type="InterPro" id="IPR035983">
    <property type="entry name" value="Hect_E3_ubiquitin_ligase"/>
</dbReference>
<feature type="region of interest" description="Disordered" evidence="3">
    <location>
        <begin position="84"/>
        <end position="109"/>
    </location>
</feature>
<dbReference type="EMBL" id="SNRW01015947">
    <property type="protein sequence ID" value="KAA6369862.1"/>
    <property type="molecule type" value="Genomic_DNA"/>
</dbReference>